<proteinExistence type="inferred from homology"/>
<evidence type="ECO:0000256" key="3">
    <source>
        <dbReference type="ARBA" id="ARBA00023125"/>
    </source>
</evidence>
<dbReference type="GO" id="GO:0003677">
    <property type="term" value="F:DNA binding"/>
    <property type="evidence" value="ECO:0007669"/>
    <property type="project" value="UniProtKB-KW"/>
</dbReference>
<organism evidence="6 7">
    <name type="scientific">Candidatus Fimadaptatus faecigallinarum</name>
    <dbReference type="NCBI Taxonomy" id="2840814"/>
    <lineage>
        <taxon>Bacteria</taxon>
        <taxon>Bacillati</taxon>
        <taxon>Bacillota</taxon>
        <taxon>Clostridia</taxon>
        <taxon>Eubacteriales</taxon>
        <taxon>Candidatus Fimadaptatus</taxon>
    </lineage>
</organism>
<accession>A0A9D1S529</accession>
<dbReference type="InterPro" id="IPR001367">
    <property type="entry name" value="Fe_dep_repressor"/>
</dbReference>
<dbReference type="Gene3D" id="1.10.10.10">
    <property type="entry name" value="Winged helix-like DNA-binding domain superfamily/Winged helix DNA-binding domain"/>
    <property type="match status" value="1"/>
</dbReference>
<protein>
    <submittedName>
        <fullName evidence="6">Metal-dependent transcriptional regulator</fullName>
    </submittedName>
</protein>
<dbReference type="SUPFAM" id="SSF47979">
    <property type="entry name" value="Iron-dependent repressor protein, dimerization domain"/>
    <property type="match status" value="1"/>
</dbReference>
<dbReference type="InterPro" id="IPR036421">
    <property type="entry name" value="Fe_dep_repressor_sf"/>
</dbReference>
<evidence type="ECO:0000313" key="7">
    <source>
        <dbReference type="Proteomes" id="UP000824123"/>
    </source>
</evidence>
<dbReference type="GO" id="GO:0046914">
    <property type="term" value="F:transition metal ion binding"/>
    <property type="evidence" value="ECO:0007669"/>
    <property type="project" value="InterPro"/>
</dbReference>
<evidence type="ECO:0000256" key="2">
    <source>
        <dbReference type="ARBA" id="ARBA00023015"/>
    </source>
</evidence>
<dbReference type="InterPro" id="IPR050536">
    <property type="entry name" value="DtxR_MntR_Metal-Reg"/>
</dbReference>
<feature type="domain" description="HTH dtxR-type" evidence="5">
    <location>
        <begin position="1"/>
        <end position="64"/>
    </location>
</feature>
<evidence type="ECO:0000259" key="5">
    <source>
        <dbReference type="PROSITE" id="PS50944"/>
    </source>
</evidence>
<dbReference type="AlphaFoldDB" id="A0A9D1S529"/>
<dbReference type="InterPro" id="IPR036390">
    <property type="entry name" value="WH_DNA-bd_sf"/>
</dbReference>
<dbReference type="InterPro" id="IPR022689">
    <property type="entry name" value="Iron_dep_repressor"/>
</dbReference>
<dbReference type="Gene3D" id="1.10.60.10">
    <property type="entry name" value="Iron dependent repressor, metal binding and dimerisation domain"/>
    <property type="match status" value="1"/>
</dbReference>
<reference evidence="6" key="2">
    <citation type="journal article" date="2021" name="PeerJ">
        <title>Extensive microbial diversity within the chicken gut microbiome revealed by metagenomics and culture.</title>
        <authorList>
            <person name="Gilroy R."/>
            <person name="Ravi A."/>
            <person name="Getino M."/>
            <person name="Pursley I."/>
            <person name="Horton D.L."/>
            <person name="Alikhan N.F."/>
            <person name="Baker D."/>
            <person name="Gharbi K."/>
            <person name="Hall N."/>
            <person name="Watson M."/>
            <person name="Adriaenssens E.M."/>
            <person name="Foster-Nyarko E."/>
            <person name="Jarju S."/>
            <person name="Secka A."/>
            <person name="Antonio M."/>
            <person name="Oren A."/>
            <person name="Chaudhuri R.R."/>
            <person name="La Ragione R."/>
            <person name="Hildebrand F."/>
            <person name="Pallen M.J."/>
        </authorList>
    </citation>
    <scope>NUCLEOTIDE SEQUENCE</scope>
    <source>
        <strain evidence="6">ChiSxjej2B14-8506</strain>
    </source>
</reference>
<evidence type="ECO:0000313" key="6">
    <source>
        <dbReference type="EMBL" id="HIU46748.1"/>
    </source>
</evidence>
<name>A0A9D1S529_9FIRM</name>
<dbReference type="EMBL" id="DVNK01000037">
    <property type="protein sequence ID" value="HIU46748.1"/>
    <property type="molecule type" value="Genomic_DNA"/>
</dbReference>
<gene>
    <name evidence="6" type="ORF">IAC59_05780</name>
</gene>
<sequence length="124" mass="14155">MQILKSSEDYLEAMLMMQERHGYIRSIDIAAELGVTKPSVSYATKRLRENGYITMDREGLITLTDKGMAIASRIYERHKLLTCFLERIGVSAQTARADACKLEHDISDETFEAMRRHAEQEGLN</sequence>
<dbReference type="InterPro" id="IPR022687">
    <property type="entry name" value="HTH_DTXR"/>
</dbReference>
<dbReference type="InterPro" id="IPR036388">
    <property type="entry name" value="WH-like_DNA-bd_sf"/>
</dbReference>
<keyword evidence="4" id="KW-0804">Transcription</keyword>
<reference evidence="6" key="1">
    <citation type="submission" date="2020-10" db="EMBL/GenBank/DDBJ databases">
        <authorList>
            <person name="Gilroy R."/>
        </authorList>
    </citation>
    <scope>NUCLEOTIDE SEQUENCE</scope>
    <source>
        <strain evidence="6">ChiSxjej2B14-8506</strain>
    </source>
</reference>
<dbReference type="Pfam" id="PF01325">
    <property type="entry name" value="Fe_dep_repress"/>
    <property type="match status" value="1"/>
</dbReference>
<dbReference type="GO" id="GO:0046983">
    <property type="term" value="F:protein dimerization activity"/>
    <property type="evidence" value="ECO:0007669"/>
    <property type="project" value="InterPro"/>
</dbReference>
<dbReference type="PANTHER" id="PTHR33238:SF7">
    <property type="entry name" value="IRON-DEPENDENT TRANSCRIPTIONAL REGULATOR"/>
    <property type="match status" value="1"/>
</dbReference>
<dbReference type="SMART" id="SM00529">
    <property type="entry name" value="HTH_DTXR"/>
    <property type="match status" value="1"/>
</dbReference>
<dbReference type="Pfam" id="PF02742">
    <property type="entry name" value="Fe_dep_repr_C"/>
    <property type="match status" value="1"/>
</dbReference>
<dbReference type="PROSITE" id="PS50944">
    <property type="entry name" value="HTH_DTXR"/>
    <property type="match status" value="1"/>
</dbReference>
<keyword evidence="2" id="KW-0805">Transcription regulation</keyword>
<evidence type="ECO:0000256" key="1">
    <source>
        <dbReference type="ARBA" id="ARBA00007871"/>
    </source>
</evidence>
<dbReference type="PANTHER" id="PTHR33238">
    <property type="entry name" value="IRON (METAL) DEPENDENT REPRESSOR, DTXR FAMILY"/>
    <property type="match status" value="1"/>
</dbReference>
<dbReference type="GO" id="GO:0003700">
    <property type="term" value="F:DNA-binding transcription factor activity"/>
    <property type="evidence" value="ECO:0007669"/>
    <property type="project" value="InterPro"/>
</dbReference>
<dbReference type="SUPFAM" id="SSF46785">
    <property type="entry name" value="Winged helix' DNA-binding domain"/>
    <property type="match status" value="1"/>
</dbReference>
<comment type="caution">
    <text evidence="6">The sequence shown here is derived from an EMBL/GenBank/DDBJ whole genome shotgun (WGS) entry which is preliminary data.</text>
</comment>
<dbReference type="Proteomes" id="UP000824123">
    <property type="component" value="Unassembled WGS sequence"/>
</dbReference>
<comment type="similarity">
    <text evidence="1">Belongs to the DtxR/MntR family.</text>
</comment>
<evidence type="ECO:0000256" key="4">
    <source>
        <dbReference type="ARBA" id="ARBA00023163"/>
    </source>
</evidence>
<keyword evidence="3" id="KW-0238">DNA-binding</keyword>